<dbReference type="Pfam" id="PF00930">
    <property type="entry name" value="DPPIV_N"/>
    <property type="match status" value="1"/>
</dbReference>
<dbReference type="RefSeq" id="WP_272743209.1">
    <property type="nucleotide sequence ID" value="NZ_JAQQKV010000001.1"/>
</dbReference>
<evidence type="ECO:0000259" key="2">
    <source>
        <dbReference type="Pfam" id="PF00326"/>
    </source>
</evidence>
<evidence type="ECO:0000256" key="1">
    <source>
        <dbReference type="SAM" id="SignalP"/>
    </source>
</evidence>
<accession>A0ABT5HFC3</accession>
<dbReference type="InterPro" id="IPR001375">
    <property type="entry name" value="Peptidase_S9_cat"/>
</dbReference>
<organism evidence="4 5">
    <name type="scientific">Asticcacaulis machinosus</name>
    <dbReference type="NCBI Taxonomy" id="2984211"/>
    <lineage>
        <taxon>Bacteria</taxon>
        <taxon>Pseudomonadati</taxon>
        <taxon>Pseudomonadota</taxon>
        <taxon>Alphaproteobacteria</taxon>
        <taxon>Caulobacterales</taxon>
        <taxon>Caulobacteraceae</taxon>
        <taxon>Asticcacaulis</taxon>
    </lineage>
</organism>
<dbReference type="InterPro" id="IPR029058">
    <property type="entry name" value="AB_hydrolase_fold"/>
</dbReference>
<protein>
    <submittedName>
        <fullName evidence="4">S9 family peptidase</fullName>
    </submittedName>
</protein>
<feature type="signal peptide" evidence="1">
    <location>
        <begin position="1"/>
        <end position="21"/>
    </location>
</feature>
<dbReference type="SUPFAM" id="SSF82171">
    <property type="entry name" value="DPP6 N-terminal domain-like"/>
    <property type="match status" value="1"/>
</dbReference>
<dbReference type="PANTHER" id="PTHR11731">
    <property type="entry name" value="PROTEASE FAMILY S9B,C DIPEPTIDYL-PEPTIDASE IV-RELATED"/>
    <property type="match status" value="1"/>
</dbReference>
<dbReference type="SUPFAM" id="SSF53474">
    <property type="entry name" value="alpha/beta-Hydrolases"/>
    <property type="match status" value="1"/>
</dbReference>
<dbReference type="Pfam" id="PF00326">
    <property type="entry name" value="Peptidase_S9"/>
    <property type="match status" value="1"/>
</dbReference>
<proteinExistence type="predicted"/>
<dbReference type="Gene3D" id="2.140.10.30">
    <property type="entry name" value="Dipeptidylpeptidase IV, N-terminal domain"/>
    <property type="match status" value="1"/>
</dbReference>
<dbReference type="InterPro" id="IPR002469">
    <property type="entry name" value="Peptidase_S9B_N"/>
</dbReference>
<name>A0ABT5HFC3_9CAUL</name>
<gene>
    <name evidence="4" type="ORF">PQU98_02050</name>
</gene>
<dbReference type="Proteomes" id="UP001218579">
    <property type="component" value="Unassembled WGS sequence"/>
</dbReference>
<feature type="chain" id="PRO_5045096013" evidence="1">
    <location>
        <begin position="22"/>
        <end position="735"/>
    </location>
</feature>
<evidence type="ECO:0000259" key="3">
    <source>
        <dbReference type="Pfam" id="PF00930"/>
    </source>
</evidence>
<evidence type="ECO:0000313" key="5">
    <source>
        <dbReference type="Proteomes" id="UP001218579"/>
    </source>
</evidence>
<feature type="domain" description="Peptidase S9 prolyl oligopeptidase catalytic" evidence="2">
    <location>
        <begin position="539"/>
        <end position="734"/>
    </location>
</feature>
<keyword evidence="5" id="KW-1185">Reference proteome</keyword>
<dbReference type="Gene3D" id="3.40.50.1820">
    <property type="entry name" value="alpha/beta hydrolase"/>
    <property type="match status" value="1"/>
</dbReference>
<sequence length="735" mass="81358">MSVLRFGVSAWILCLAVSAQAEILTPERVFSDPALSGPKAVGAKLSPDGEMLTWLKPKASNAQVQDLWAVPVKGGTPYVIVDADQLSSASKVLSEAEKARRERMRVSARGVVAYDWDASSKSILVPLDGDIYRVDRASRKITQVTNTPDDEVDAKLSPSGKHLSYVRANTLFVKDMASGVEAAITPKGEGAVSYGVAEFIAQEELGRYTGYWWSPDSARIAYAKVDESQVDIVPRIEIGGSAFKLIEQRYPKAGTKNAVVELYVKTLNGEAIKVDLGDNNDIYLARVNWAADGKTLYVQRLSRNQQRLDLLKVDPLTGVSSVLLSEASDSWIDLNNDFRPLKDGGFLWASEVDGSNHIYLYGVDGKLIHQVTKGDWPVDHIASVNEATGDIWFEASKDTPIENRLYKVSYKAPKTPIAVTSAGGWWATSVSDGGRVFIGTYSDPETPSQTGLYDAQGKLIRWIEENALDPNHPYFAFKNEYSPPEFGTLKASDGQDMHWSMLKPKSFDPSRKYPVIVSIYGGPAKAMVQRTWVNPADRLFQEAGYIVFSLDNRGTPNRSVAFERAIYKQFGGPDIDDQILGANWLKTLPYVDGKRIGMMGWSQGGFVTLMALTAKDTPFVAGAAGAPPTEWGLYDTAYTERYMSTPQTNAENYAKYDVVNRLDNLKPNSLLLMHGMADDNVVLANSTRVIDALQQKSIPFELMLYPGERHGVRGNAKNLFRYRLYLDFFERKLKP</sequence>
<dbReference type="EMBL" id="JAQQKV010000001">
    <property type="protein sequence ID" value="MDC7674898.1"/>
    <property type="molecule type" value="Genomic_DNA"/>
</dbReference>
<dbReference type="InterPro" id="IPR050278">
    <property type="entry name" value="Serine_Prot_S9B/DPPIV"/>
</dbReference>
<dbReference type="PANTHER" id="PTHR11731:SF193">
    <property type="entry name" value="DIPEPTIDYL PEPTIDASE 9"/>
    <property type="match status" value="1"/>
</dbReference>
<evidence type="ECO:0000313" key="4">
    <source>
        <dbReference type="EMBL" id="MDC7674898.1"/>
    </source>
</evidence>
<comment type="caution">
    <text evidence="4">The sequence shown here is derived from an EMBL/GenBank/DDBJ whole genome shotgun (WGS) entry which is preliminary data.</text>
</comment>
<reference evidence="4 5" key="1">
    <citation type="submission" date="2023-01" db="EMBL/GenBank/DDBJ databases">
        <title>Novel species of the genus Asticcacaulis isolated from rivers.</title>
        <authorList>
            <person name="Lu H."/>
        </authorList>
    </citation>
    <scope>NUCLEOTIDE SEQUENCE [LARGE SCALE GENOMIC DNA]</scope>
    <source>
        <strain evidence="4 5">LKC15W</strain>
    </source>
</reference>
<feature type="domain" description="Dipeptidylpeptidase IV N-terminal" evidence="3">
    <location>
        <begin position="127"/>
        <end position="447"/>
    </location>
</feature>
<keyword evidence="1" id="KW-0732">Signal</keyword>